<evidence type="ECO:0000313" key="3">
    <source>
        <dbReference type="Proteomes" id="UP001162811"/>
    </source>
</evidence>
<organism evidence="2 3">
    <name type="scientific">Ralstonia soli</name>
    <dbReference type="NCBI Taxonomy" id="2953896"/>
    <lineage>
        <taxon>Bacteria</taxon>
        <taxon>Pseudomonadati</taxon>
        <taxon>Pseudomonadota</taxon>
        <taxon>Betaproteobacteria</taxon>
        <taxon>Burkholderiales</taxon>
        <taxon>Burkholderiaceae</taxon>
        <taxon>Ralstonia</taxon>
    </lineage>
</organism>
<dbReference type="Gene3D" id="3.90.1580.10">
    <property type="entry name" value="paralog of FGE (formylglycine-generating enzyme)"/>
    <property type="match status" value="1"/>
</dbReference>
<sequence length="285" mass="31342">MGSDRHYPDEAPARNARVAGFWMDETPVTNAQFQAFVNATDYVTFAEIAPSPADYPGADPALLYAGSAVFVAPPGPVPLNDPTRWWRHTRDACWHRPLGAGSSIDGLQDHPVVHVTYADASAYARWAGKRLPTEAEWEFAAKAGRDAAEYAWGHEFEPGGQPQANYWHGEFPWQDLKQIKGVRTTPVRSYSANAFGLYDMIGNVWELTEDWYQANPAAQATARCCTAGSRSAAGQLKVMKGGSHLCAPNYCRRYRPAARYPQTLDTSTSHVGFRCVADADTAVNQ</sequence>
<dbReference type="SUPFAM" id="SSF56436">
    <property type="entry name" value="C-type lectin-like"/>
    <property type="match status" value="1"/>
</dbReference>
<dbReference type="InterPro" id="IPR016187">
    <property type="entry name" value="CTDL_fold"/>
</dbReference>
<feature type="domain" description="Sulfatase-modifying factor enzyme-like" evidence="1">
    <location>
        <begin position="1"/>
        <end position="276"/>
    </location>
</feature>
<accession>A0ABT1AT58</accession>
<dbReference type="InterPro" id="IPR051043">
    <property type="entry name" value="Sulfatase_Mod_Factor_Kinase"/>
</dbReference>
<comment type="caution">
    <text evidence="2">The sequence shown here is derived from an EMBL/GenBank/DDBJ whole genome shotgun (WGS) entry which is preliminary data.</text>
</comment>
<evidence type="ECO:0000313" key="2">
    <source>
        <dbReference type="EMBL" id="MCO5401650.1"/>
    </source>
</evidence>
<dbReference type="PANTHER" id="PTHR23150:SF19">
    <property type="entry name" value="FORMYLGLYCINE-GENERATING ENZYME"/>
    <property type="match status" value="1"/>
</dbReference>
<dbReference type="Pfam" id="PF03781">
    <property type="entry name" value="FGE-sulfatase"/>
    <property type="match status" value="1"/>
</dbReference>
<dbReference type="Proteomes" id="UP001162811">
    <property type="component" value="Unassembled WGS sequence"/>
</dbReference>
<dbReference type="PANTHER" id="PTHR23150">
    <property type="entry name" value="SULFATASE MODIFYING FACTOR 1, 2"/>
    <property type="match status" value="1"/>
</dbReference>
<reference evidence="2" key="1">
    <citation type="submission" date="2022-06" db="EMBL/GenBank/DDBJ databases">
        <authorList>
            <person name="Lu C.-H."/>
        </authorList>
    </citation>
    <scope>NUCLEOTIDE SEQUENCE</scope>
    <source>
        <strain evidence="2">21MJYT02-11</strain>
    </source>
</reference>
<evidence type="ECO:0000259" key="1">
    <source>
        <dbReference type="Pfam" id="PF03781"/>
    </source>
</evidence>
<keyword evidence="3" id="KW-1185">Reference proteome</keyword>
<protein>
    <submittedName>
        <fullName evidence="2">Formylglycine-generating enzyme family protein</fullName>
    </submittedName>
</protein>
<name>A0ABT1AT58_9RALS</name>
<reference evidence="2" key="2">
    <citation type="journal article" date="2023" name="Front. Microbiol.">
        <title>Ralstonia chuxiongensis sp. nov., Ralstonia mojiangensis sp. nov., and Ralstonia soli sp. nov., isolated from tobacco fields, are three novel species in the family Burkholderiaceae.</title>
        <authorList>
            <person name="Lu C.H."/>
            <person name="Zhang Y.Y."/>
            <person name="Jiang N."/>
            <person name="Chen W."/>
            <person name="Shao X."/>
            <person name="Zhao Z.M."/>
            <person name="Lu W.L."/>
            <person name="Hu X."/>
            <person name="Xi Y.X."/>
            <person name="Zou S.Y."/>
            <person name="Wei Q.J."/>
            <person name="Lin Z.L."/>
            <person name="Gong L."/>
            <person name="Gai X.T."/>
            <person name="Zhang L.Q."/>
            <person name="Li J.Y."/>
            <person name="Jin Y."/>
            <person name="Xia Z.Y."/>
        </authorList>
    </citation>
    <scope>NUCLEOTIDE SEQUENCE</scope>
    <source>
        <strain evidence="2">21MJYT02-11</strain>
    </source>
</reference>
<proteinExistence type="predicted"/>
<gene>
    <name evidence="2" type="ORF">NG900_25900</name>
</gene>
<dbReference type="EMBL" id="JAMXHT010000014">
    <property type="protein sequence ID" value="MCO5401650.1"/>
    <property type="molecule type" value="Genomic_DNA"/>
</dbReference>
<dbReference type="InterPro" id="IPR042095">
    <property type="entry name" value="SUMF_sf"/>
</dbReference>
<dbReference type="InterPro" id="IPR005532">
    <property type="entry name" value="SUMF_dom"/>
</dbReference>